<evidence type="ECO:0000256" key="5">
    <source>
        <dbReference type="RuleBase" id="RU003322"/>
    </source>
</evidence>
<dbReference type="PROSITE" id="PS01036">
    <property type="entry name" value="HSP70_3"/>
    <property type="match status" value="1"/>
</dbReference>
<dbReference type="GO" id="GO:0140662">
    <property type="term" value="F:ATP-dependent protein folding chaperone"/>
    <property type="evidence" value="ECO:0007669"/>
    <property type="project" value="InterPro"/>
</dbReference>
<evidence type="ECO:0000256" key="1">
    <source>
        <dbReference type="ARBA" id="ARBA00007381"/>
    </source>
</evidence>
<evidence type="ECO:0000313" key="6">
    <source>
        <dbReference type="EMBL" id="CAA9224979.1"/>
    </source>
</evidence>
<sequence>MNDIVGIDLGTTNSLIGIMDAGFPILLADANGERLTPSVVHFSGAGAPIVGRPAARMRVVSPADTVYSVKRFIGVRGDELREDDEAVSYRLLRTPGQSVRIAAGAKEHSPEEISAVILQKLKADAETALGRPVSRAVITVPAYFNDGQRNATKRAGELAGFVVERIVNEPTAAALAYGLDKLKSRAKIAVYDLGGGTFDISILELNNGVFEVLATNGNTHLGGDDIDQAIVSRLREKSGLTGDDATAVSRLREAAIEAKHRLSAEPVARIELPFVRATESFTYELSRAECDELSRPIIERTRAHCLRALADAKLGPADLDEVILVGGATRMPLVQATVAEIFGRPPNLSQNPDEAVAIGATIQAGILSGAVRDVLLLDVTPLSLGIETFGGLMNVIIPRNSTIPIKAGEMFTTAVNNQRAMRIQVLQGEREMARDNWALGEFDIAFEPAPKGVARVGVQFEIDANGILHVLARDTKTGAEKIVEINSAVDVSDEAVEAMIGDSLEHAFEDMNERVWTEAKLKAEEMLGAVENAFALVGDAVPADEKAQVARLVAELRSALESGEVQRLKNANSALDKATEPIAALLVEKAMADAGLR</sequence>
<keyword evidence="3 5" id="KW-0067">ATP-binding</keyword>
<dbReference type="PROSITE" id="PS00329">
    <property type="entry name" value="HSP70_2"/>
    <property type="match status" value="1"/>
</dbReference>
<proteinExistence type="inferred from homology"/>
<evidence type="ECO:0000256" key="4">
    <source>
        <dbReference type="ARBA" id="ARBA00023186"/>
    </source>
</evidence>
<dbReference type="Gene3D" id="3.90.640.10">
    <property type="entry name" value="Actin, Chain A, domain 4"/>
    <property type="match status" value="1"/>
</dbReference>
<dbReference type="InterPro" id="IPR013126">
    <property type="entry name" value="Hsp_70_fam"/>
</dbReference>
<dbReference type="InterPro" id="IPR029048">
    <property type="entry name" value="HSP70_C_sf"/>
</dbReference>
<evidence type="ECO:0000256" key="2">
    <source>
        <dbReference type="ARBA" id="ARBA00022741"/>
    </source>
</evidence>
<dbReference type="SUPFAM" id="SSF53067">
    <property type="entry name" value="Actin-like ATPase domain"/>
    <property type="match status" value="2"/>
</dbReference>
<reference evidence="6" key="1">
    <citation type="submission" date="2020-02" db="EMBL/GenBank/DDBJ databases">
        <authorList>
            <person name="Meier V. D."/>
        </authorList>
    </citation>
    <scope>NUCLEOTIDE SEQUENCE</scope>
    <source>
        <strain evidence="6">AVDCRST_MAG42</strain>
    </source>
</reference>
<dbReference type="SUPFAM" id="SSF100934">
    <property type="entry name" value="Heat shock protein 70kD (HSP70), C-terminal subdomain"/>
    <property type="match status" value="1"/>
</dbReference>
<keyword evidence="2 5" id="KW-0547">Nucleotide-binding</keyword>
<dbReference type="Gene3D" id="2.60.34.10">
    <property type="entry name" value="Substrate Binding Domain Of DNAk, Chain A, domain 1"/>
    <property type="match status" value="1"/>
</dbReference>
<dbReference type="FunFam" id="3.90.640.10:FF:000003">
    <property type="entry name" value="Molecular chaperone DnaK"/>
    <property type="match status" value="1"/>
</dbReference>
<dbReference type="PRINTS" id="PR00301">
    <property type="entry name" value="HEATSHOCK70"/>
</dbReference>
<dbReference type="PROSITE" id="PS00297">
    <property type="entry name" value="HSP70_1"/>
    <property type="match status" value="1"/>
</dbReference>
<dbReference type="EMBL" id="CADCTA010000046">
    <property type="protein sequence ID" value="CAA9224979.1"/>
    <property type="molecule type" value="Genomic_DNA"/>
</dbReference>
<dbReference type="Gene3D" id="3.30.420.40">
    <property type="match status" value="2"/>
</dbReference>
<comment type="similarity">
    <text evidence="1 5">Belongs to the heat shock protein 70 family.</text>
</comment>
<organism evidence="6">
    <name type="scientific">uncultured Chthoniobacterales bacterium</name>
    <dbReference type="NCBI Taxonomy" id="1836801"/>
    <lineage>
        <taxon>Bacteria</taxon>
        <taxon>Pseudomonadati</taxon>
        <taxon>Verrucomicrobiota</taxon>
        <taxon>Spartobacteria</taxon>
        <taxon>Chthoniobacterales</taxon>
        <taxon>environmental samples</taxon>
    </lineage>
</organism>
<dbReference type="InterPro" id="IPR043129">
    <property type="entry name" value="ATPase_NBD"/>
</dbReference>
<dbReference type="SUPFAM" id="SSF100920">
    <property type="entry name" value="Heat shock protein 70kD (HSP70), peptide-binding domain"/>
    <property type="match status" value="1"/>
</dbReference>
<name>A0A6J4HKT8_9BACT</name>
<dbReference type="GO" id="GO:0005524">
    <property type="term" value="F:ATP binding"/>
    <property type="evidence" value="ECO:0007669"/>
    <property type="project" value="UniProtKB-KW"/>
</dbReference>
<dbReference type="InterPro" id="IPR029047">
    <property type="entry name" value="HSP70_peptide-bd_sf"/>
</dbReference>
<evidence type="ECO:0000256" key="3">
    <source>
        <dbReference type="ARBA" id="ARBA00022840"/>
    </source>
</evidence>
<dbReference type="InterPro" id="IPR018181">
    <property type="entry name" value="Heat_shock_70_CS"/>
</dbReference>
<dbReference type="Gene3D" id="1.20.1270.10">
    <property type="match status" value="1"/>
</dbReference>
<dbReference type="AlphaFoldDB" id="A0A6J4HKT8"/>
<dbReference type="Pfam" id="PF00012">
    <property type="entry name" value="HSP70"/>
    <property type="match status" value="1"/>
</dbReference>
<dbReference type="NCBIfam" id="NF001413">
    <property type="entry name" value="PRK00290.1"/>
    <property type="match status" value="1"/>
</dbReference>
<accession>A0A6J4HKT8</accession>
<protein>
    <submittedName>
        <fullName evidence="6">Chaperone protein DnaK</fullName>
    </submittedName>
</protein>
<keyword evidence="4" id="KW-0143">Chaperone</keyword>
<dbReference type="PANTHER" id="PTHR19375">
    <property type="entry name" value="HEAT SHOCK PROTEIN 70KDA"/>
    <property type="match status" value="1"/>
</dbReference>
<gene>
    <name evidence="6" type="ORF">AVDCRST_MAG42-1375</name>
</gene>